<dbReference type="EMBL" id="CP061813">
    <property type="protein sequence ID" value="QOD60738.1"/>
    <property type="molecule type" value="Genomic_DNA"/>
</dbReference>
<dbReference type="RefSeq" id="WP_088354206.1">
    <property type="nucleotide sequence ID" value="NZ_CP061813.1"/>
</dbReference>
<dbReference type="OrthoDB" id="49490at2"/>
<reference evidence="3 4" key="1">
    <citation type="journal article" date="2016" name="Int. J. Syst. Evol. Microbiol.">
        <title>Polaribacter haliotis sp. nov., isolated from the gut of abalone Haliotis discus hannai.</title>
        <authorList>
            <person name="Kim Y.O."/>
            <person name="Park I.S."/>
            <person name="Park S."/>
            <person name="Nam B.H."/>
            <person name="Park J.M."/>
            <person name="Kim D.G."/>
            <person name="Yoon J.H."/>
        </authorList>
    </citation>
    <scope>NUCLEOTIDE SEQUENCE [LARGE SCALE GENOMIC DNA]</scope>
    <source>
        <strain evidence="3 4">KCTC 52418</strain>
    </source>
</reference>
<name>A0A7L8AFF4_9FLAO</name>
<evidence type="ECO:0000313" key="3">
    <source>
        <dbReference type="EMBL" id="QOD60738.1"/>
    </source>
</evidence>
<dbReference type="KEGG" id="phal:H9I45_15570"/>
<dbReference type="Pfam" id="PF22422">
    <property type="entry name" value="MGH1-like_GH"/>
    <property type="match status" value="1"/>
</dbReference>
<organism evidence="3 4">
    <name type="scientific">Polaribacter haliotis</name>
    <dbReference type="NCBI Taxonomy" id="1888915"/>
    <lineage>
        <taxon>Bacteria</taxon>
        <taxon>Pseudomonadati</taxon>
        <taxon>Bacteroidota</taxon>
        <taxon>Flavobacteriia</taxon>
        <taxon>Flavobacteriales</taxon>
        <taxon>Flavobacteriaceae</taxon>
    </lineage>
</organism>
<dbReference type="InterPro" id="IPR012341">
    <property type="entry name" value="6hp_glycosidase-like_sf"/>
</dbReference>
<feature type="domain" description="Glycoside hydrolase family 65 C-terminal" evidence="1">
    <location>
        <begin position="449"/>
        <end position="493"/>
    </location>
</feature>
<protein>
    <recommendedName>
        <fullName evidence="5">Alpha-L-rhamnosidase six-hairpin glycosidase domain-containing protein</fullName>
    </recommendedName>
</protein>
<keyword evidence="4" id="KW-1185">Reference proteome</keyword>
<dbReference type="Gene3D" id="2.60.420.10">
    <property type="entry name" value="Maltose phosphorylase, domain 3"/>
    <property type="match status" value="1"/>
</dbReference>
<dbReference type="AlphaFoldDB" id="A0A7L8AFF4"/>
<dbReference type="GO" id="GO:0005975">
    <property type="term" value="P:carbohydrate metabolic process"/>
    <property type="evidence" value="ECO:0007669"/>
    <property type="project" value="InterPro"/>
</dbReference>
<accession>A0A7L8AFF4</accession>
<proteinExistence type="predicted"/>
<gene>
    <name evidence="3" type="ORF">H9I45_15570</name>
</gene>
<dbReference type="InterPro" id="IPR054491">
    <property type="entry name" value="MGH1-like_GH"/>
</dbReference>
<feature type="domain" description="Mannosylglycerate hydrolase MGH1-like glycoside hydrolase" evidence="2">
    <location>
        <begin position="143"/>
        <end position="412"/>
    </location>
</feature>
<dbReference type="InterPro" id="IPR008928">
    <property type="entry name" value="6-hairpin_glycosidase_sf"/>
</dbReference>
<dbReference type="SUPFAM" id="SSF48208">
    <property type="entry name" value="Six-hairpin glycosidases"/>
    <property type="match status" value="1"/>
</dbReference>
<evidence type="ECO:0000313" key="4">
    <source>
        <dbReference type="Proteomes" id="UP000516764"/>
    </source>
</evidence>
<evidence type="ECO:0000259" key="2">
    <source>
        <dbReference type="Pfam" id="PF22422"/>
    </source>
</evidence>
<dbReference type="Pfam" id="PF03633">
    <property type="entry name" value="Glyco_hydro_65C"/>
    <property type="match status" value="1"/>
</dbReference>
<sequence>MKTRLLLLVLISGILLHCKPNETAKKQTIQTISSTNTITIPSLIINGKNTHDIVKAYRIAIGDVSGNIQYHKSGVLEQKEPCLYAGLIYGKPWTRDAAINVWNGFGLLSPEVSKNTLLAQLEKSENGETTIIGQYWDKIIWTIGAWNYYLYSGDTEFLLDIYKVTQNTLNQLEENEFSEEFGLFRGPAVYGDGVAAYPKIYTRSQDKSKNGSYSGIYQWPEENKDLKFPKGFGIPMHALSTNAVYYQVYSLMSKIETELNKEPNKSWKTKAEKLKKAINKNFWNEKKNNYNYLVDPFGNSDAQESMGISFSLLFDITEKNNIDKIFKNTKIEPAGIPCVYPTFKRFRNEKLDSYGRHSGTVWPHIQGFWADAAMKNNKPEIFLHEFNALTRHALRDFQFVEIYHPTKETAYGGIQEPHLKEWTTWFCAERQSWSATAYLSMIFKNIIGMDFSEKGITFSPFLPKEINDVEFLGLKYRNSIIDIHISGSGNKIEQFSVNGKKSDDFFLSKDLEGKITVEITLTES</sequence>
<dbReference type="Proteomes" id="UP000516764">
    <property type="component" value="Chromosome"/>
</dbReference>
<dbReference type="InterPro" id="IPR005194">
    <property type="entry name" value="Glyco_hydro_65_C"/>
</dbReference>
<evidence type="ECO:0008006" key="5">
    <source>
        <dbReference type="Google" id="ProtNLM"/>
    </source>
</evidence>
<dbReference type="Gene3D" id="1.50.10.10">
    <property type="match status" value="1"/>
</dbReference>
<evidence type="ECO:0000259" key="1">
    <source>
        <dbReference type="Pfam" id="PF03633"/>
    </source>
</evidence>